<dbReference type="InterPro" id="IPR012312">
    <property type="entry name" value="Hemerythrin-like"/>
</dbReference>
<accession>A0A382DE00</accession>
<dbReference type="EMBL" id="UINC01038609">
    <property type="protein sequence ID" value="SVB35873.1"/>
    <property type="molecule type" value="Genomic_DNA"/>
</dbReference>
<reference evidence="2" key="1">
    <citation type="submission" date="2018-05" db="EMBL/GenBank/DDBJ databases">
        <authorList>
            <person name="Lanie J.A."/>
            <person name="Ng W.-L."/>
            <person name="Kazmierczak K.M."/>
            <person name="Andrzejewski T.M."/>
            <person name="Davidsen T.M."/>
            <person name="Wayne K.J."/>
            <person name="Tettelin H."/>
            <person name="Glass J.I."/>
            <person name="Rusch D."/>
            <person name="Podicherti R."/>
            <person name="Tsui H.-C.T."/>
            <person name="Winkler M.E."/>
        </authorList>
    </citation>
    <scope>NUCLEOTIDE SEQUENCE</scope>
</reference>
<dbReference type="Pfam" id="PF01814">
    <property type="entry name" value="Hemerythrin"/>
    <property type="match status" value="1"/>
</dbReference>
<sequence>MKISEYLILDHRAVARIVSDLEKLLDVESTDTKELQGEVAKLQLALEDHARFEEHVLFPRLEHNLGSNEGPLAVMEAEHSLISALFGQIESSRGGKIATLTRTLTSLLIRHFIKEEQDLFPIADKLLGDVEIDEFRNNLLLPSGLTKK</sequence>
<dbReference type="AlphaFoldDB" id="A0A382DE00"/>
<organism evidence="2">
    <name type="scientific">marine metagenome</name>
    <dbReference type="NCBI Taxonomy" id="408172"/>
    <lineage>
        <taxon>unclassified sequences</taxon>
        <taxon>metagenomes</taxon>
        <taxon>ecological metagenomes</taxon>
    </lineage>
</organism>
<evidence type="ECO:0000259" key="1">
    <source>
        <dbReference type="Pfam" id="PF01814"/>
    </source>
</evidence>
<evidence type="ECO:0000313" key="2">
    <source>
        <dbReference type="EMBL" id="SVB35873.1"/>
    </source>
</evidence>
<proteinExistence type="predicted"/>
<gene>
    <name evidence="2" type="ORF">METZ01_LOCUS188727</name>
</gene>
<name>A0A382DE00_9ZZZZ</name>
<protein>
    <recommendedName>
        <fullName evidence="1">Hemerythrin-like domain-containing protein</fullName>
    </recommendedName>
</protein>
<dbReference type="Gene3D" id="1.20.120.520">
    <property type="entry name" value="nmb1532 protein domain like"/>
    <property type="match status" value="1"/>
</dbReference>
<feature type="domain" description="Hemerythrin-like" evidence="1">
    <location>
        <begin position="4"/>
        <end position="123"/>
    </location>
</feature>